<feature type="domain" description="CNNM transmembrane" evidence="16">
    <location>
        <begin position="139"/>
        <end position="319"/>
    </location>
</feature>
<evidence type="ECO:0000256" key="12">
    <source>
        <dbReference type="PROSITE-ProRule" id="PRU01193"/>
    </source>
</evidence>
<dbReference type="FunFam" id="3.10.580.10:FF:000001">
    <property type="entry name" value="Putative metal transporter CNNM3 isoform 2"/>
    <property type="match status" value="1"/>
</dbReference>
<dbReference type="OMA" id="CKFYDHR"/>
<evidence type="ECO:0000256" key="3">
    <source>
        <dbReference type="ARBA" id="ARBA00022448"/>
    </source>
</evidence>
<dbReference type="SUPFAM" id="SSF54631">
    <property type="entry name" value="CBS-domain pair"/>
    <property type="match status" value="1"/>
</dbReference>
<evidence type="ECO:0000313" key="17">
    <source>
        <dbReference type="EMBL" id="GCB67387.1"/>
    </source>
</evidence>
<dbReference type="PANTHER" id="PTHR12064">
    <property type="entry name" value="METAL TRANSPORTER CNNM"/>
    <property type="match status" value="1"/>
</dbReference>
<keyword evidence="6" id="KW-0677">Repeat</keyword>
<evidence type="ECO:0000256" key="1">
    <source>
        <dbReference type="ARBA" id="ARBA00004651"/>
    </source>
</evidence>
<evidence type="ECO:0000256" key="8">
    <source>
        <dbReference type="ARBA" id="ARBA00023065"/>
    </source>
</evidence>
<feature type="domain" description="CBS" evidence="15">
    <location>
        <begin position="402"/>
        <end position="472"/>
    </location>
</feature>
<evidence type="ECO:0000256" key="13">
    <source>
        <dbReference type="RuleBase" id="RU369091"/>
    </source>
</evidence>
<name>A0A401P2Q7_SCYTO</name>
<dbReference type="GO" id="GO:0010960">
    <property type="term" value="P:magnesium ion homeostasis"/>
    <property type="evidence" value="ECO:0007669"/>
    <property type="project" value="InterPro"/>
</dbReference>
<evidence type="ECO:0000256" key="10">
    <source>
        <dbReference type="ARBA" id="ARBA00023136"/>
    </source>
</evidence>
<dbReference type="InterPro" id="IPR045095">
    <property type="entry name" value="ACDP"/>
</dbReference>
<keyword evidence="18" id="KW-1185">Reference proteome</keyword>
<evidence type="ECO:0000256" key="4">
    <source>
        <dbReference type="ARBA" id="ARBA00022475"/>
    </source>
</evidence>
<keyword evidence="7 12" id="KW-1133">Transmembrane helix</keyword>
<evidence type="ECO:0000313" key="18">
    <source>
        <dbReference type="Proteomes" id="UP000288216"/>
    </source>
</evidence>
<dbReference type="InterPro" id="IPR000644">
    <property type="entry name" value="CBS_dom"/>
</dbReference>
<dbReference type="EMBL" id="BFAA01001567">
    <property type="protein sequence ID" value="GCB67387.1"/>
    <property type="molecule type" value="Genomic_DNA"/>
</dbReference>
<accession>A0A401P2Q7</accession>
<keyword evidence="8" id="KW-0406">Ion transport</keyword>
<proteinExistence type="inferred from homology"/>
<reference evidence="17 18" key="1">
    <citation type="journal article" date="2018" name="Nat. Ecol. Evol.">
        <title>Shark genomes provide insights into elasmobranch evolution and the origin of vertebrates.</title>
        <authorList>
            <person name="Hara Y"/>
            <person name="Yamaguchi K"/>
            <person name="Onimaru K"/>
            <person name="Kadota M"/>
            <person name="Koyanagi M"/>
            <person name="Keeley SD"/>
            <person name="Tatsumi K"/>
            <person name="Tanaka K"/>
            <person name="Motone F"/>
            <person name="Kageyama Y"/>
            <person name="Nozu R"/>
            <person name="Adachi N"/>
            <person name="Nishimura O"/>
            <person name="Nakagawa R"/>
            <person name="Tanegashima C"/>
            <person name="Kiyatake I"/>
            <person name="Matsumoto R"/>
            <person name="Murakumo K"/>
            <person name="Nishida K"/>
            <person name="Terakita A"/>
            <person name="Kuratani S"/>
            <person name="Sato K"/>
            <person name="Hyodo S Kuraku.S."/>
        </authorList>
    </citation>
    <scope>NUCLEOTIDE SEQUENCE [LARGE SCALE GENOMIC DNA]</scope>
</reference>
<dbReference type="Pfam" id="PF00571">
    <property type="entry name" value="CBS"/>
    <property type="match status" value="1"/>
</dbReference>
<dbReference type="InterPro" id="IPR057492">
    <property type="entry name" value="Ig_CNNM1/2/4_N"/>
</dbReference>
<evidence type="ECO:0000256" key="5">
    <source>
        <dbReference type="ARBA" id="ARBA00022692"/>
    </source>
</evidence>
<evidence type="ECO:0000256" key="11">
    <source>
        <dbReference type="PROSITE-ProRule" id="PRU00703"/>
    </source>
</evidence>
<comment type="subcellular location">
    <subcellularLocation>
        <location evidence="1 13">Cell membrane</location>
        <topology evidence="1 13">Multi-pass membrane protein</topology>
    </subcellularLocation>
</comment>
<sequence>MRPDSTAAGTVYLEGGLLKVAEATRFTLRLYGTGLRRSGLLGDGGAGGPGLGLSFVEVSEDPAADGEQRLCQEGSSDIAVLSSNLTDRWALVELETMYLRKDETIKSFWLCARVGGRGAHDWLRFGSEDFQLVLVAREQTTSLRYRILMTVLFVCLSTLFSILNISLLALDPVELRVIKNSGTEKEKKYSEQIESVRKHGNYLLCTLMLGDVLVNCSLTVWLCEMFQCTWLTILVCTCCIFFFGEILPHAICSRHGLALASKTIWVTKVFMFIAFPASYPISKLLDAILHQQISNFYTREKLIEMLKVTDPYHDLVKQELNIIEGALELRNKTVEDVLTPLGDCFMLSSDSILDFATMSEIMQSGYTRIPVYENERSNIVDILYVKDLAFVDPDDSMPLVTMTKFYCRPLHFVFHDAKLDLVLEDFKKGKSHLAIVQIVNDKGECDPFYEVLGIVTLEDIIEEIIKSEILDETDIYSSTMERISRRRVFFHNGADNRSKIIAHRERKRQDFSLFRSSATDERTKISPQLLLATHRFLATEVEPFKSTHISDRILLRLLKHPNIIWELKYDGGNKMSPDQHLYQRNKPVDYFALILQGKVEVEISKEGLKFENGAFTYYGVPALYPMVSSDTRSPNQSFGMQWTDPVNRQERTEFAGSTPQQSLSSYNYVPDYSVRLLTDIQFVKITRMQYANAVTATQLENSPQTPEPDMAMTESTSKDPTTSIFTETTNLSNGKKRVIRKSP</sequence>
<dbReference type="PROSITE" id="PS51846">
    <property type="entry name" value="CNNM"/>
    <property type="match status" value="1"/>
</dbReference>
<keyword evidence="5 12" id="KW-0812">Transmembrane</keyword>
<evidence type="ECO:0000256" key="9">
    <source>
        <dbReference type="ARBA" id="ARBA00023122"/>
    </source>
</evidence>
<dbReference type="OrthoDB" id="5353557at2759"/>
<organism evidence="17 18">
    <name type="scientific">Scyliorhinus torazame</name>
    <name type="common">Cloudy catshark</name>
    <name type="synonym">Catulus torazame</name>
    <dbReference type="NCBI Taxonomy" id="75743"/>
    <lineage>
        <taxon>Eukaryota</taxon>
        <taxon>Metazoa</taxon>
        <taxon>Chordata</taxon>
        <taxon>Craniata</taxon>
        <taxon>Vertebrata</taxon>
        <taxon>Chondrichthyes</taxon>
        <taxon>Elasmobranchii</taxon>
        <taxon>Galeomorphii</taxon>
        <taxon>Galeoidea</taxon>
        <taxon>Carcharhiniformes</taxon>
        <taxon>Scyliorhinidae</taxon>
        <taxon>Scyliorhinus</taxon>
    </lineage>
</organism>
<comment type="function">
    <text evidence="13">Metal transporter.</text>
</comment>
<feature type="region of interest" description="Disordered" evidence="14">
    <location>
        <begin position="697"/>
        <end position="743"/>
    </location>
</feature>
<keyword evidence="3" id="KW-0813">Transport</keyword>
<feature type="compositionally biased region" description="Basic residues" evidence="14">
    <location>
        <begin position="734"/>
        <end position="743"/>
    </location>
</feature>
<keyword evidence="10 12" id="KW-0472">Membrane</keyword>
<dbReference type="PANTHER" id="PTHR12064:SF28">
    <property type="entry name" value="METAL TRANSPORTER CNNM1"/>
    <property type="match status" value="1"/>
</dbReference>
<feature type="transmembrane region" description="Helical" evidence="13">
    <location>
        <begin position="202"/>
        <end position="222"/>
    </location>
</feature>
<dbReference type="Pfam" id="PF25562">
    <property type="entry name" value="CNBH_CNNM2_C"/>
    <property type="match status" value="1"/>
</dbReference>
<keyword evidence="4" id="KW-1003">Cell membrane</keyword>
<dbReference type="Pfam" id="PF25511">
    <property type="entry name" value="Ig_CNNM4_N"/>
    <property type="match status" value="1"/>
</dbReference>
<comment type="caution">
    <text evidence="17">The sequence shown here is derived from an EMBL/GenBank/DDBJ whole genome shotgun (WGS) entry which is preliminary data.</text>
</comment>
<dbReference type="CDD" id="cd04590">
    <property type="entry name" value="CBS_pair_CorC_HlyC_assoc"/>
    <property type="match status" value="1"/>
</dbReference>
<evidence type="ECO:0000259" key="15">
    <source>
        <dbReference type="PROSITE" id="PS51371"/>
    </source>
</evidence>
<dbReference type="InterPro" id="IPR002550">
    <property type="entry name" value="CNNM"/>
</dbReference>
<dbReference type="InterPro" id="IPR046342">
    <property type="entry name" value="CBS_dom_sf"/>
</dbReference>
<dbReference type="Pfam" id="PF01595">
    <property type="entry name" value="CNNM"/>
    <property type="match status" value="1"/>
</dbReference>
<dbReference type="AlphaFoldDB" id="A0A401P2Q7"/>
<dbReference type="PROSITE" id="PS51371">
    <property type="entry name" value="CBS"/>
    <property type="match status" value="1"/>
</dbReference>
<feature type="transmembrane region" description="Helical" evidence="13">
    <location>
        <begin position="228"/>
        <end position="247"/>
    </location>
</feature>
<evidence type="ECO:0000256" key="2">
    <source>
        <dbReference type="ARBA" id="ARBA00010484"/>
    </source>
</evidence>
<gene>
    <name evidence="17" type="ORF">scyTo_0005121</name>
</gene>
<evidence type="ECO:0000256" key="7">
    <source>
        <dbReference type="ARBA" id="ARBA00022989"/>
    </source>
</evidence>
<evidence type="ECO:0000259" key="16">
    <source>
        <dbReference type="PROSITE" id="PS51846"/>
    </source>
</evidence>
<feature type="compositionally biased region" description="Polar residues" evidence="14">
    <location>
        <begin position="713"/>
        <end position="733"/>
    </location>
</feature>
<dbReference type="Gene3D" id="3.10.580.10">
    <property type="entry name" value="CBS-domain"/>
    <property type="match status" value="1"/>
</dbReference>
<evidence type="ECO:0000256" key="14">
    <source>
        <dbReference type="SAM" id="MobiDB-lite"/>
    </source>
</evidence>
<dbReference type="STRING" id="75743.A0A401P2Q7"/>
<evidence type="ECO:0000256" key="6">
    <source>
        <dbReference type="ARBA" id="ARBA00022737"/>
    </source>
</evidence>
<dbReference type="GO" id="GO:0005886">
    <property type="term" value="C:plasma membrane"/>
    <property type="evidence" value="ECO:0007669"/>
    <property type="project" value="UniProtKB-SubCell"/>
</dbReference>
<protein>
    <recommendedName>
        <fullName evidence="13">Metal transporter</fullName>
    </recommendedName>
</protein>
<dbReference type="Proteomes" id="UP000288216">
    <property type="component" value="Unassembled WGS sequence"/>
</dbReference>
<dbReference type="InterPro" id="IPR044751">
    <property type="entry name" value="Ion_transp-like_CBS"/>
</dbReference>
<keyword evidence="9 11" id="KW-0129">CBS domain</keyword>
<dbReference type="GO" id="GO:0022857">
    <property type="term" value="F:transmembrane transporter activity"/>
    <property type="evidence" value="ECO:0007669"/>
    <property type="project" value="UniProtKB-UniRule"/>
</dbReference>
<feature type="transmembrane region" description="Helical" evidence="13">
    <location>
        <begin position="147"/>
        <end position="170"/>
    </location>
</feature>
<dbReference type="GO" id="GO:0006811">
    <property type="term" value="P:monoatomic ion transport"/>
    <property type="evidence" value="ECO:0007669"/>
    <property type="project" value="UniProtKB-KW"/>
</dbReference>
<comment type="similarity">
    <text evidence="2 13">Belongs to the ACDP family.</text>
</comment>